<dbReference type="InterPro" id="IPR005546">
    <property type="entry name" value="Autotransporte_beta"/>
</dbReference>
<dbReference type="Gene3D" id="3.40.50.1110">
    <property type="entry name" value="SGNH hydrolase"/>
    <property type="match status" value="1"/>
</dbReference>
<gene>
    <name evidence="5" type="ORF">SAMN05216600_10379</name>
</gene>
<evidence type="ECO:0000259" key="4">
    <source>
        <dbReference type="PROSITE" id="PS51208"/>
    </source>
</evidence>
<dbReference type="PROSITE" id="PS51208">
    <property type="entry name" value="AUTOTRANSPORTER"/>
    <property type="match status" value="1"/>
</dbReference>
<evidence type="ECO:0000256" key="2">
    <source>
        <dbReference type="ARBA" id="ARBA00022729"/>
    </source>
</evidence>
<dbReference type="PANTHER" id="PTHR45642">
    <property type="entry name" value="GDSL ESTERASE/LIPASE EXL3"/>
    <property type="match status" value="1"/>
</dbReference>
<name>A0ABY1B637_9PSED</name>
<evidence type="ECO:0000256" key="3">
    <source>
        <dbReference type="SAM" id="SignalP"/>
    </source>
</evidence>
<dbReference type="Pfam" id="PF00657">
    <property type="entry name" value="Lipase_GDSL"/>
    <property type="match status" value="1"/>
</dbReference>
<dbReference type="InterPro" id="IPR050592">
    <property type="entry name" value="GDSL_lipolytic_enzyme"/>
</dbReference>
<feature type="domain" description="Autotransporter" evidence="4">
    <location>
        <begin position="352"/>
        <end position="639"/>
    </location>
</feature>
<comment type="similarity">
    <text evidence="1">Belongs to the 'GDSL' lipolytic enzyme family.</text>
</comment>
<dbReference type="SUPFAM" id="SSF52266">
    <property type="entry name" value="SGNH hydrolase"/>
    <property type="match status" value="1"/>
</dbReference>
<evidence type="ECO:0000256" key="1">
    <source>
        <dbReference type="ARBA" id="ARBA00008668"/>
    </source>
</evidence>
<reference evidence="5 6" key="1">
    <citation type="submission" date="2016-10" db="EMBL/GenBank/DDBJ databases">
        <authorList>
            <person name="Varghese N."/>
            <person name="Submissions S."/>
        </authorList>
    </citation>
    <scope>NUCLEOTIDE SEQUENCE [LARGE SCALE GENOMIC DNA]</scope>
    <source>
        <strain evidence="5 6">CIP 109853</strain>
    </source>
</reference>
<proteinExistence type="inferred from homology"/>
<dbReference type="SMART" id="SM00869">
    <property type="entry name" value="Autotransporter"/>
    <property type="match status" value="1"/>
</dbReference>
<dbReference type="SUPFAM" id="SSF103515">
    <property type="entry name" value="Autotransporter"/>
    <property type="match status" value="1"/>
</dbReference>
<keyword evidence="2 3" id="KW-0732">Signal</keyword>
<comment type="caution">
    <text evidence="5">The sequence shown here is derived from an EMBL/GenBank/DDBJ whole genome shotgun (WGS) entry which is preliminary data.</text>
</comment>
<accession>A0ABY1B637</accession>
<organism evidence="5 6">
    <name type="scientific">Pseudomonas cuatrocienegasensis</name>
    <dbReference type="NCBI Taxonomy" id="543360"/>
    <lineage>
        <taxon>Bacteria</taxon>
        <taxon>Pseudomonadati</taxon>
        <taxon>Pseudomonadota</taxon>
        <taxon>Gammaproteobacteria</taxon>
        <taxon>Pseudomonadales</taxon>
        <taxon>Pseudomonadaceae</taxon>
        <taxon>Pseudomonas</taxon>
    </lineage>
</organism>
<dbReference type="InterPro" id="IPR006315">
    <property type="entry name" value="OM_autotransptr_brl_dom"/>
</dbReference>
<dbReference type="Proteomes" id="UP000198512">
    <property type="component" value="Unassembled WGS sequence"/>
</dbReference>
<dbReference type="NCBIfam" id="TIGR01414">
    <property type="entry name" value="autotrans_barl"/>
    <property type="match status" value="1"/>
</dbReference>
<feature type="signal peptide" evidence="3">
    <location>
        <begin position="1"/>
        <end position="22"/>
    </location>
</feature>
<keyword evidence="6" id="KW-1185">Reference proteome</keyword>
<dbReference type="InterPro" id="IPR001087">
    <property type="entry name" value="GDSL"/>
</dbReference>
<dbReference type="InterPro" id="IPR036709">
    <property type="entry name" value="Autotransporte_beta_dom_sf"/>
</dbReference>
<dbReference type="Gene3D" id="2.40.128.130">
    <property type="entry name" value="Autotransporter beta-domain"/>
    <property type="match status" value="1"/>
</dbReference>
<dbReference type="RefSeq" id="WP_069516325.1">
    <property type="nucleotide sequence ID" value="NZ_FOFP01000003.1"/>
</dbReference>
<dbReference type="PANTHER" id="PTHR45642:SF139">
    <property type="entry name" value="SGNH HYDROLASE-TYPE ESTERASE DOMAIN-CONTAINING PROTEIN"/>
    <property type="match status" value="1"/>
</dbReference>
<dbReference type="EMBL" id="FOFP01000003">
    <property type="protein sequence ID" value="SEQ04363.1"/>
    <property type="molecule type" value="Genomic_DNA"/>
</dbReference>
<dbReference type="Pfam" id="PF03797">
    <property type="entry name" value="Autotransporter"/>
    <property type="match status" value="1"/>
</dbReference>
<dbReference type="InterPro" id="IPR036514">
    <property type="entry name" value="SGNH_hydro_sf"/>
</dbReference>
<dbReference type="CDD" id="cd01847">
    <property type="entry name" value="Triacylglycerol_lipase_like"/>
    <property type="match status" value="1"/>
</dbReference>
<evidence type="ECO:0000313" key="6">
    <source>
        <dbReference type="Proteomes" id="UP000198512"/>
    </source>
</evidence>
<evidence type="ECO:0000313" key="5">
    <source>
        <dbReference type="EMBL" id="SEQ04363.1"/>
    </source>
</evidence>
<sequence length="639" mass="67905">MRPTLKTLTAAILLAGLSTAHAMPYSQLVIFGDSLSDSGQFPDAGSPLLFGNPTGGLRFTNRTGPGYADNNSEYYAQVSTQRLATQLGLQALPSTPILPQALTGNADGTNYAVGGYRTDQILGSIVDTNGSVVDTGLGLSRTRNGYLVDVPRVDPNALFYINGGGNDVLQGVIVDQTTASASAADLVAGVAALQAAGARYIIVSDLPDVGLTPAGFASGQRSAFSAAAELFNTELASQLGTLGGNVIRLNVRGLLAEVQTDLALYGFDPSVSQSDVCFSGDLCLEDATSGINSATANPDRLLFNDGVHPTAAVQQISADYIYSILAAPWETGLLPEMALGSLTGHQQQLRSEWQSQRNAWQPVGQWQSLVAASGQQLAFQRGEAVAEGDSQGLGLTVGGSYRLDANWRLGIALGVQDQQLEAGAADSEYDLRSYLLSAFAQYQNGRVWADLGATAGHLDYSDLQRRFALGITERKESGDSEGQLWALSGRLGYDLANADSGWQVSPFVSADLAKITVDGYREQGSSATALDFDEQQRDSRRLGVGVQMNYAVNAMTQVFAEVAREREFEDDPRDLRMGLSSVEGSSFELQGYAPASGQTLASMGISHALAADMDIRATYHWRGTEARQQAVSLAFNWDW</sequence>
<protein>
    <submittedName>
        <fullName evidence="5">Outer membrane lipase/esterase</fullName>
    </submittedName>
</protein>
<dbReference type="InterPro" id="IPR017186">
    <property type="entry name" value="Lipase_autotranspt_EstA"/>
</dbReference>
<feature type="chain" id="PRO_5046760125" evidence="3">
    <location>
        <begin position="23"/>
        <end position="639"/>
    </location>
</feature>
<dbReference type="PIRSF" id="PIRSF037375">
    <property type="entry name" value="Autotrns_EstA"/>
    <property type="match status" value="1"/>
</dbReference>